<evidence type="ECO:0000259" key="3">
    <source>
        <dbReference type="PROSITE" id="PS50897"/>
    </source>
</evidence>
<dbReference type="PANTHER" id="PTHR12864">
    <property type="entry name" value="RAN BINDING PROTEIN 9-RELATED"/>
    <property type="match status" value="1"/>
</dbReference>
<dbReference type="STRING" id="39966.A0A369K9Q2"/>
<dbReference type="InParanoid" id="A0A369K9Q2"/>
<feature type="compositionally biased region" description="Polar residues" evidence="1">
    <location>
        <begin position="67"/>
        <end position="82"/>
    </location>
</feature>
<gene>
    <name evidence="4" type="primary">ranbp9</name>
    <name evidence="4" type="ORF">Hypma_015075</name>
</gene>
<dbReference type="SUPFAM" id="SSF49899">
    <property type="entry name" value="Concanavalin A-like lectins/glucanases"/>
    <property type="match status" value="1"/>
</dbReference>
<dbReference type="Pfam" id="PF00622">
    <property type="entry name" value="SPRY"/>
    <property type="match status" value="1"/>
</dbReference>
<dbReference type="Pfam" id="PF10607">
    <property type="entry name" value="CTLH"/>
    <property type="match status" value="1"/>
</dbReference>
<dbReference type="PROSITE" id="PS50188">
    <property type="entry name" value="B302_SPRY"/>
    <property type="match status" value="1"/>
</dbReference>
<organism evidence="4 5">
    <name type="scientific">Hypsizygus marmoreus</name>
    <name type="common">White beech mushroom</name>
    <name type="synonym">Agaricus marmoreus</name>
    <dbReference type="NCBI Taxonomy" id="39966"/>
    <lineage>
        <taxon>Eukaryota</taxon>
        <taxon>Fungi</taxon>
        <taxon>Dikarya</taxon>
        <taxon>Basidiomycota</taxon>
        <taxon>Agaricomycotina</taxon>
        <taxon>Agaricomycetes</taxon>
        <taxon>Agaricomycetidae</taxon>
        <taxon>Agaricales</taxon>
        <taxon>Tricholomatineae</taxon>
        <taxon>Lyophyllaceae</taxon>
        <taxon>Hypsizygus</taxon>
    </lineage>
</organism>
<dbReference type="InterPro" id="IPR006594">
    <property type="entry name" value="LisH"/>
</dbReference>
<feature type="compositionally biased region" description="Basic and acidic residues" evidence="1">
    <location>
        <begin position="189"/>
        <end position="199"/>
    </location>
</feature>
<dbReference type="SMART" id="SM00449">
    <property type="entry name" value="SPRY"/>
    <property type="match status" value="1"/>
</dbReference>
<feature type="domain" description="B30.2/SPRY" evidence="2">
    <location>
        <begin position="220"/>
        <end position="410"/>
    </location>
</feature>
<dbReference type="PROSITE" id="PS50897">
    <property type="entry name" value="CTLH"/>
    <property type="match status" value="1"/>
</dbReference>
<dbReference type="OrthoDB" id="25503at2759"/>
<dbReference type="InterPro" id="IPR001870">
    <property type="entry name" value="B30.2/SPRY"/>
</dbReference>
<feature type="region of interest" description="Disordered" evidence="1">
    <location>
        <begin position="661"/>
        <end position="681"/>
    </location>
</feature>
<evidence type="ECO:0000313" key="5">
    <source>
        <dbReference type="Proteomes" id="UP000076154"/>
    </source>
</evidence>
<dbReference type="CDD" id="cd12909">
    <property type="entry name" value="SPRY_RanBP9_10"/>
    <property type="match status" value="1"/>
</dbReference>
<dbReference type="PROSITE" id="PS50896">
    <property type="entry name" value="LISH"/>
    <property type="match status" value="1"/>
</dbReference>
<feature type="compositionally biased region" description="Low complexity" evidence="1">
    <location>
        <begin position="1"/>
        <end position="19"/>
    </location>
</feature>
<feature type="region of interest" description="Disordered" evidence="1">
    <location>
        <begin position="179"/>
        <end position="230"/>
    </location>
</feature>
<dbReference type="SMART" id="SM00668">
    <property type="entry name" value="CTLH"/>
    <property type="match status" value="1"/>
</dbReference>
<dbReference type="AlphaFoldDB" id="A0A369K9Q2"/>
<dbReference type="InterPro" id="IPR035782">
    <property type="entry name" value="SPRY_RanBP9/10"/>
</dbReference>
<dbReference type="SMART" id="SM00757">
    <property type="entry name" value="CRA"/>
    <property type="match status" value="1"/>
</dbReference>
<keyword evidence="5" id="KW-1185">Reference proteome</keyword>
<accession>A0A369K9Q2</accession>
<evidence type="ECO:0000256" key="1">
    <source>
        <dbReference type="SAM" id="MobiDB-lite"/>
    </source>
</evidence>
<feature type="region of interest" description="Disordered" evidence="1">
    <location>
        <begin position="1"/>
        <end position="82"/>
    </location>
</feature>
<comment type="caution">
    <text evidence="4">The sequence shown here is derived from an EMBL/GenBank/DDBJ whole genome shotgun (WGS) entry which is preliminary data.</text>
</comment>
<dbReference type="InterPro" id="IPR006595">
    <property type="entry name" value="CTLH_C"/>
</dbReference>
<dbReference type="InterPro" id="IPR013320">
    <property type="entry name" value="ConA-like_dom_sf"/>
</dbReference>
<evidence type="ECO:0000313" key="4">
    <source>
        <dbReference type="EMBL" id="RDB28553.1"/>
    </source>
</evidence>
<dbReference type="Pfam" id="PF08513">
    <property type="entry name" value="LisH"/>
    <property type="match status" value="1"/>
</dbReference>
<feature type="domain" description="CTLH" evidence="3">
    <location>
        <begin position="537"/>
        <end position="595"/>
    </location>
</feature>
<dbReference type="InterPro" id="IPR003877">
    <property type="entry name" value="SPRY_dom"/>
</dbReference>
<protein>
    <submittedName>
        <fullName evidence="4">Ran-binding protein 9</fullName>
    </submittedName>
</protein>
<dbReference type="EMBL" id="LUEZ02000010">
    <property type="protein sequence ID" value="RDB28553.1"/>
    <property type="molecule type" value="Genomic_DNA"/>
</dbReference>
<sequence length="809" mass="86948">MTTRPSRSASIPIPRSTSSLSPSRNIESVISIPFAAPGRPRLSSAQAFPHRSNAADDHRGLGVSYGTRGSTNTAAAYSPTRPTARSMTLAAGPGRGSVRAPSTFEPRVVRASGEASRSTDTACLPSTSPSRTRRQSISGVRGTSAQRPISTYNTPPPPPVSFARPAYLEHSAFRHMLQTESPPALPPSRKNEPTYEHHGYPAAMSPPTDSDDESNVSPPRELPSAPPSIVSHDQILKLPTRWSDQYRHALLSVSGDGRDLTYHGASCSGDRDAAAARTINPIPSACGIYYYEVEIISKGQKGHISIGFAARDVKLSRLPGWETNSWGYHGDDGCSFAAEKSGTQYGPTFGTGDIIGCGIDFTTYRAFFTKNGTLIGPVFEGIGKDVDVYPSVGMRHQGEAIRVNFGHEPFKYDIDYHAQQQQNQVWTNVLNTPLDSSLLDVCSPNRDVTTALRTSSAKTPLSEEQTKDVINQLVVSYLEHHGYVKTMRTFQNRHEDVGLPPQSLDAVQPATDDHDVDMSGEATLQAPVTHADTIEDDVERRTKIVKAVIAGDIDTALADTTSYHPTVLAAEEGLMLFKLRCRKFVELILEASELKKKMRSRTGSGYGGGSGSGISMARDESPVIEEMDGIDEDGMDVDDEGAGPSSPLPFATNGVASASTAGPISIPVRGNRRRSSASPADVGEVGLVGTAAQYETALHQAIAYGQTLSSDYKDDSRPEVRQLFKRTFAIVAWEDPMTAGGIVTEVVGHEARVTLANELNQAILKSQGRPTSPVLETLYRQTAACIMQLGMLGVGSAAFADMPKEFLEG</sequence>
<dbReference type="Gene3D" id="2.60.120.920">
    <property type="match status" value="1"/>
</dbReference>
<reference evidence="4" key="1">
    <citation type="submission" date="2018-04" db="EMBL/GenBank/DDBJ databases">
        <title>Whole genome sequencing of Hypsizygus marmoreus.</title>
        <authorList>
            <person name="Choi I.-G."/>
            <person name="Min B."/>
            <person name="Kim J.-G."/>
            <person name="Kim S."/>
            <person name="Oh Y.-L."/>
            <person name="Kong W.-S."/>
            <person name="Park H."/>
            <person name="Jeong J."/>
            <person name="Song E.-S."/>
        </authorList>
    </citation>
    <scope>NUCLEOTIDE SEQUENCE [LARGE SCALE GENOMIC DNA]</scope>
    <source>
        <strain evidence="4">51987-8</strain>
    </source>
</reference>
<proteinExistence type="predicted"/>
<dbReference type="InterPro" id="IPR050618">
    <property type="entry name" value="Ubq-SigPath_Reg"/>
</dbReference>
<evidence type="ECO:0000259" key="2">
    <source>
        <dbReference type="PROSITE" id="PS50188"/>
    </source>
</evidence>
<feature type="region of interest" description="Disordered" evidence="1">
    <location>
        <begin position="109"/>
        <end position="163"/>
    </location>
</feature>
<feature type="compositionally biased region" description="Polar residues" evidence="1">
    <location>
        <begin position="135"/>
        <end position="153"/>
    </location>
</feature>
<dbReference type="InterPro" id="IPR043136">
    <property type="entry name" value="B30.2/SPRY_sf"/>
</dbReference>
<dbReference type="InterPro" id="IPR024964">
    <property type="entry name" value="CTLH/CRA"/>
</dbReference>
<dbReference type="InterPro" id="IPR013144">
    <property type="entry name" value="CRA_dom"/>
</dbReference>
<name>A0A369K9Q2_HYPMA</name>
<dbReference type="Proteomes" id="UP000076154">
    <property type="component" value="Unassembled WGS sequence"/>
</dbReference>